<dbReference type="Gene3D" id="2.130.10.10">
    <property type="entry name" value="YVTN repeat-like/Quinoprotein amine dehydrogenase"/>
    <property type="match status" value="2"/>
</dbReference>
<dbReference type="PANTHER" id="PTHR34512:SF30">
    <property type="entry name" value="OUTER MEMBRANE PROTEIN ASSEMBLY FACTOR BAMB"/>
    <property type="match status" value="1"/>
</dbReference>
<dbReference type="AlphaFoldDB" id="A0A848D7X7"/>
<gene>
    <name evidence="4" type="ORF">GIS02_00135</name>
</gene>
<evidence type="ECO:0000256" key="2">
    <source>
        <dbReference type="SAM" id="Phobius"/>
    </source>
</evidence>
<keyword evidence="2" id="KW-0812">Transmembrane</keyword>
<evidence type="ECO:0000259" key="3">
    <source>
        <dbReference type="Pfam" id="PF13360"/>
    </source>
</evidence>
<name>A0A848D7X7_9EURY</name>
<keyword evidence="2" id="KW-1133">Transmembrane helix</keyword>
<dbReference type="SMART" id="SM00564">
    <property type="entry name" value="PQQ"/>
    <property type="match status" value="6"/>
</dbReference>
<dbReference type="Pfam" id="PF13360">
    <property type="entry name" value="PQQ_2"/>
    <property type="match status" value="2"/>
</dbReference>
<dbReference type="SUPFAM" id="SSF50998">
    <property type="entry name" value="Quinoprotein alcohol dehydrogenase-like"/>
    <property type="match status" value="1"/>
</dbReference>
<protein>
    <submittedName>
        <fullName evidence="4">PQQ-binding-like beta-propeller repeat protein</fullName>
    </submittedName>
</protein>
<dbReference type="InterPro" id="IPR015943">
    <property type="entry name" value="WD40/YVTN_repeat-like_dom_sf"/>
</dbReference>
<evidence type="ECO:0000256" key="1">
    <source>
        <dbReference type="SAM" id="MobiDB-lite"/>
    </source>
</evidence>
<reference evidence="4" key="1">
    <citation type="journal article" date="2020" name="MBio">
        <title>'Candidatus Ethanoperedens,' a Thermophilic Genus of Archaea Mediating the Anaerobic Oxidation of Ethane.</title>
        <authorList>
            <person name="Hahn C.J."/>
            <person name="Laso-Perez R."/>
            <person name="Vulcano F."/>
            <person name="Vaziourakis K.M."/>
            <person name="Stokke R."/>
            <person name="Steen I.H."/>
            <person name="Teske A."/>
            <person name="Boetius A."/>
            <person name="Liebeke M."/>
            <person name="Amann R."/>
            <person name="Knittel K."/>
            <person name="Wegener G."/>
        </authorList>
    </citation>
    <scope>NUCLEOTIDE SEQUENCE</scope>
    <source>
        <strain evidence="4">GoM-Arc1-LC-WB58</strain>
    </source>
</reference>
<accession>A0A848D7X7</accession>
<feature type="compositionally biased region" description="Low complexity" evidence="1">
    <location>
        <begin position="575"/>
        <end position="590"/>
    </location>
</feature>
<sequence>MEMIKVVYNDCNHIFRIAVGTIVLILMLFMEGTVTAVAADTEIVYDDGDTGSFVGTNDGYVIKVSSPFNKPFTITAVKIFGYRYGDDSWINLDIWDQDKNTIYHYTAMQSDYFTFDKSWADINIVNVVVDGDFYVFFSTDSSHPKEPGATGVEVGIDSNLPHENISYKAYSSNSVGFSNVLEPTTHGGNWMIRAVVNEGDSIVETNDNNIIVRKYDTSDLYRMSDWPMYRHDPLHSGVSGDIVEPPLEFLWEYHPEVEYDGSEEPPLYIHALDATTGDVKWKTNIGVVWSGKSSPAVMGNTIYVSSQDGYVYALDAATGDVKWKHFTAGGVYSSPAVLDGIVYIGSTDSYLYALDAQTGKEEWRSKIDEGGIYSSPAVFNGKVYLDIYEIVAETGKVKMYNGRYDNALGSPVIYNGAEYWSYEWAEYIYAIDIITKNENWNFKFEQKEVACGDVTVYKNVLYVASHTVQETYDEDKKSYLYALDATTGAKKWKREIDCIRCTPTISGDIVYIGSYMLDVDTGVEKGRIEKGGGDYVVAGGNLYRSTGGIAVVGDAVYAVGDVYAYTSPNAVIAPSTSYQSTSSTQETTAEPSDDAPAGTTTDMATEDAQIDKKGSTNWLIIAAPLLLIAIALFVVSKRKGKKEVPLTPAHTTRGTIDIKREYNVLPNNDLNLEITAANDTGYAVMDVKSILDYPPTLFSMKGSKVWSIGNLSPAESKTASYILTPLGCIHNEVLDAIITYQDHTGEKQTMEMQPLKVHCVCPFLKGKAMTSGEFARLADEIGSIEEGISFSGIGVEDVSDIIKKICVPRLHIIDEHEVDDTIVLNLAGESIGEKAYYLLTAVIQPYKEKDVTQIALRAYSDKPHGLHGFLNEIVGSVRHLIGSVQSAKEIGIIEETQVVNIIDSVVQRTSFGGMGQGANTKVNIKDSVVHRSNLDRGDRDSREVTDQKREL</sequence>
<comment type="caution">
    <text evidence="4">The sequence shown here is derived from an EMBL/GenBank/DDBJ whole genome shotgun (WGS) entry which is preliminary data.</text>
</comment>
<evidence type="ECO:0000313" key="4">
    <source>
        <dbReference type="EMBL" id="NMG82604.1"/>
    </source>
</evidence>
<evidence type="ECO:0000313" key="5">
    <source>
        <dbReference type="Proteomes" id="UP000606580"/>
    </source>
</evidence>
<dbReference type="EMBL" id="WNEG01000008">
    <property type="protein sequence ID" value="NMG82604.1"/>
    <property type="molecule type" value="Genomic_DNA"/>
</dbReference>
<feature type="region of interest" description="Disordered" evidence="1">
    <location>
        <begin position="575"/>
        <end position="603"/>
    </location>
</feature>
<dbReference type="PANTHER" id="PTHR34512">
    <property type="entry name" value="CELL SURFACE PROTEIN"/>
    <property type="match status" value="1"/>
</dbReference>
<dbReference type="Proteomes" id="UP000606580">
    <property type="component" value="Unassembled WGS sequence"/>
</dbReference>
<dbReference type="InterPro" id="IPR018391">
    <property type="entry name" value="PQQ_b-propeller_rpt"/>
</dbReference>
<feature type="region of interest" description="Disordered" evidence="1">
    <location>
        <begin position="931"/>
        <end position="951"/>
    </location>
</feature>
<proteinExistence type="predicted"/>
<dbReference type="InterPro" id="IPR002372">
    <property type="entry name" value="PQQ_rpt_dom"/>
</dbReference>
<keyword evidence="2" id="KW-0472">Membrane</keyword>
<dbReference type="InterPro" id="IPR011047">
    <property type="entry name" value="Quinoprotein_ADH-like_sf"/>
</dbReference>
<organism evidence="4 5">
    <name type="scientific">Candidatus Ethanoperedens thermophilum</name>
    <dbReference type="NCBI Taxonomy" id="2766897"/>
    <lineage>
        <taxon>Archaea</taxon>
        <taxon>Methanobacteriati</taxon>
        <taxon>Methanobacteriota</taxon>
        <taxon>Stenosarchaea group</taxon>
        <taxon>Methanomicrobia</taxon>
        <taxon>Methanosarcinales</taxon>
        <taxon>Methanosarcinales incertae sedis</taxon>
        <taxon>GOM Arc I cluster</taxon>
        <taxon>Candidatus Ethanoperedens</taxon>
    </lineage>
</organism>
<feature type="domain" description="Pyrrolo-quinoline quinone repeat" evidence="3">
    <location>
        <begin position="269"/>
        <end position="366"/>
    </location>
</feature>
<feature type="domain" description="Pyrrolo-quinoline quinone repeat" evidence="3">
    <location>
        <begin position="428"/>
        <end position="560"/>
    </location>
</feature>
<feature type="transmembrane region" description="Helical" evidence="2">
    <location>
        <begin position="618"/>
        <end position="635"/>
    </location>
</feature>